<evidence type="ECO:0008006" key="3">
    <source>
        <dbReference type="Google" id="ProtNLM"/>
    </source>
</evidence>
<dbReference type="Proteomes" id="UP001629432">
    <property type="component" value="Unassembled WGS sequence"/>
</dbReference>
<gene>
    <name evidence="1" type="ORF">PQQ63_36600</name>
</gene>
<organism evidence="1 2">
    <name type="scientific">Paraburkholderia metrosideri</name>
    <dbReference type="NCBI Taxonomy" id="580937"/>
    <lineage>
        <taxon>Bacteria</taxon>
        <taxon>Pseudomonadati</taxon>
        <taxon>Pseudomonadota</taxon>
        <taxon>Betaproteobacteria</taxon>
        <taxon>Burkholderiales</taxon>
        <taxon>Burkholderiaceae</taxon>
        <taxon>Paraburkholderia</taxon>
    </lineage>
</organism>
<evidence type="ECO:0000313" key="1">
    <source>
        <dbReference type="EMBL" id="MFM0642210.1"/>
    </source>
</evidence>
<keyword evidence="2" id="KW-1185">Reference proteome</keyword>
<dbReference type="RefSeq" id="WP_408242057.1">
    <property type="nucleotide sequence ID" value="NZ_JAQQCF010000061.1"/>
</dbReference>
<dbReference type="EMBL" id="JAQQCF010000061">
    <property type="protein sequence ID" value="MFM0642210.1"/>
    <property type="molecule type" value="Genomic_DNA"/>
</dbReference>
<sequence length="69" mass="7354">MNVTDEQFEQLQAILNLSRIGYPATADMVANAAPLIEAGLVELSGDADLSVPSEVQQKLAANGRMLKLL</sequence>
<accession>A0ABW9E3R7</accession>
<comment type="caution">
    <text evidence="1">The sequence shown here is derived from an EMBL/GenBank/DDBJ whole genome shotgun (WGS) entry which is preliminary data.</text>
</comment>
<name>A0ABW9E3R7_9BURK</name>
<reference evidence="1 2" key="1">
    <citation type="journal article" date="2024" name="Chem. Sci.">
        <title>Discovery of megapolipeptins by genome mining of a Burkholderiales bacteria collection.</title>
        <authorList>
            <person name="Paulo B.S."/>
            <person name="Recchia M.J.J."/>
            <person name="Lee S."/>
            <person name="Fergusson C.H."/>
            <person name="Romanowski S.B."/>
            <person name="Hernandez A."/>
            <person name="Krull N."/>
            <person name="Liu D.Y."/>
            <person name="Cavanagh H."/>
            <person name="Bos A."/>
            <person name="Gray C.A."/>
            <person name="Murphy B.T."/>
            <person name="Linington R.G."/>
            <person name="Eustaquio A.S."/>
        </authorList>
    </citation>
    <scope>NUCLEOTIDE SEQUENCE [LARGE SCALE GENOMIC DNA]</scope>
    <source>
        <strain evidence="1 2">RL17-338-BIC-A</strain>
    </source>
</reference>
<proteinExistence type="predicted"/>
<protein>
    <recommendedName>
        <fullName evidence="3">DUF2795 domain-containing protein</fullName>
    </recommendedName>
</protein>
<evidence type="ECO:0000313" key="2">
    <source>
        <dbReference type="Proteomes" id="UP001629432"/>
    </source>
</evidence>